<organism evidence="1 2">
    <name type="scientific">Emydomyces testavorans</name>
    <dbReference type="NCBI Taxonomy" id="2070801"/>
    <lineage>
        <taxon>Eukaryota</taxon>
        <taxon>Fungi</taxon>
        <taxon>Dikarya</taxon>
        <taxon>Ascomycota</taxon>
        <taxon>Pezizomycotina</taxon>
        <taxon>Eurotiomycetes</taxon>
        <taxon>Eurotiomycetidae</taxon>
        <taxon>Onygenales</taxon>
        <taxon>Nannizziopsiaceae</taxon>
        <taxon>Emydomyces</taxon>
    </lineage>
</organism>
<name>A0AAF0IH02_9EURO</name>
<evidence type="ECO:0000313" key="1">
    <source>
        <dbReference type="EMBL" id="WEW56323.1"/>
    </source>
</evidence>
<protein>
    <submittedName>
        <fullName evidence="1">Uncharacterized protein</fullName>
    </submittedName>
</protein>
<dbReference type="Proteomes" id="UP001219355">
    <property type="component" value="Chromosome 1"/>
</dbReference>
<proteinExistence type="predicted"/>
<accession>A0AAF0IH02</accession>
<evidence type="ECO:0000313" key="2">
    <source>
        <dbReference type="Proteomes" id="UP001219355"/>
    </source>
</evidence>
<sequence length="208" mass="23527">MSNVETPKISPAFHPLAIGNHGDALPTPEQVREVASLLTRNGICYCFVMEYALIYYGAHRVANTGAQVRAHRVFSSTATSTHLVAETGGLPYPKLQVYVQSLIDSRNLVDLEDLVDGMDLSEEWGEQSLDLNGSTDAEWARNYIKALEADKARLIYIDPEPTPKREIWQECVQNKQRRMGWKYPPEIYATRFRKFGSKDPRLSDRPGL</sequence>
<dbReference type="AlphaFoldDB" id="A0AAF0IH02"/>
<reference evidence="1" key="1">
    <citation type="submission" date="2023-03" db="EMBL/GenBank/DDBJ databases">
        <title>Emydomyces testavorans Genome Sequence.</title>
        <authorList>
            <person name="Hoyer L."/>
        </authorList>
    </citation>
    <scope>NUCLEOTIDE SEQUENCE</scope>
    <source>
        <strain evidence="1">16-2883</strain>
    </source>
</reference>
<dbReference type="EMBL" id="CP120627">
    <property type="protein sequence ID" value="WEW56323.1"/>
    <property type="molecule type" value="Genomic_DNA"/>
</dbReference>
<gene>
    <name evidence="1" type="ORF">PRK78_001766</name>
</gene>
<keyword evidence="2" id="KW-1185">Reference proteome</keyword>